<sequence>MQITELALLHLSCDVTVDNVALRSKLSHAKTVMQKYTGHAFYYMQQIEEPALVYIVGEWDSLDQHMDKFIPSADNQALLESLKGALTVERLEHIDVPHADLPLPKREAQLEHARQGGLIWSIVRYYIKDGAKQDFLDTLEANKHYIQGFVTEGTIGGGWRIDKEDGKEVFVLLSPWKSVEQHLEFGKTDGFQKYAQIRKYIDGADIKHAKLLDI</sequence>
<reference evidence="2" key="1">
    <citation type="submission" date="2018-05" db="EMBL/GenBank/DDBJ databases">
        <title>Draft genome sequence of Stemphylium lycopersici strain CIDEFI 213.</title>
        <authorList>
            <person name="Medina R."/>
            <person name="Franco M.E.E."/>
            <person name="Lucentini C.G."/>
            <person name="Saparrat M.C.N."/>
            <person name="Balatti P.A."/>
        </authorList>
    </citation>
    <scope>NUCLEOTIDE SEQUENCE [LARGE SCALE GENOMIC DNA]</scope>
    <source>
        <strain evidence="2">CIDEFI 213</strain>
    </source>
</reference>
<comment type="caution">
    <text evidence="1">The sequence shown here is derived from an EMBL/GenBank/DDBJ whole genome shotgun (WGS) entry which is preliminary data.</text>
</comment>
<dbReference type="InterPro" id="IPR011008">
    <property type="entry name" value="Dimeric_a/b-barrel"/>
</dbReference>
<keyword evidence="2" id="KW-1185">Reference proteome</keyword>
<gene>
    <name evidence="1" type="ORF">DDE83_006869</name>
</gene>
<proteinExistence type="predicted"/>
<organism evidence="1 2">
    <name type="scientific">Stemphylium lycopersici</name>
    <name type="common">Tomato gray leaf spot disease fungus</name>
    <name type="synonym">Thyrospora lycopersici</name>
    <dbReference type="NCBI Taxonomy" id="183478"/>
    <lineage>
        <taxon>Eukaryota</taxon>
        <taxon>Fungi</taxon>
        <taxon>Dikarya</taxon>
        <taxon>Ascomycota</taxon>
        <taxon>Pezizomycotina</taxon>
        <taxon>Dothideomycetes</taxon>
        <taxon>Pleosporomycetidae</taxon>
        <taxon>Pleosporales</taxon>
        <taxon>Pleosporineae</taxon>
        <taxon>Pleosporaceae</taxon>
        <taxon>Stemphylium</taxon>
    </lineage>
</organism>
<dbReference type="PANTHER" id="PTHR42052:SF1">
    <property type="entry name" value="ABM DOMAIN-CONTAINING PROTEIN"/>
    <property type="match status" value="1"/>
</dbReference>
<dbReference type="PANTHER" id="PTHR42052">
    <property type="entry name" value="ABM DOMAIN-CONTAINING PROTEIN"/>
    <property type="match status" value="1"/>
</dbReference>
<name>A0A364MXK9_STELY</name>
<dbReference type="Proteomes" id="UP000249619">
    <property type="component" value="Unassembled WGS sequence"/>
</dbReference>
<dbReference type="Gene3D" id="3.30.70.100">
    <property type="match status" value="2"/>
</dbReference>
<dbReference type="EMBL" id="QGDH01000113">
    <property type="protein sequence ID" value="RAR06588.1"/>
    <property type="molecule type" value="Genomic_DNA"/>
</dbReference>
<accession>A0A364MXK9</accession>
<evidence type="ECO:0000313" key="1">
    <source>
        <dbReference type="EMBL" id="RAR06588.1"/>
    </source>
</evidence>
<evidence type="ECO:0000313" key="2">
    <source>
        <dbReference type="Proteomes" id="UP000249619"/>
    </source>
</evidence>
<protein>
    <submittedName>
        <fullName evidence="1">Dimeric alpha-beta barrel domain-containing protein</fullName>
    </submittedName>
</protein>
<dbReference type="AlphaFoldDB" id="A0A364MXK9"/>
<dbReference type="SUPFAM" id="SSF54909">
    <property type="entry name" value="Dimeric alpha+beta barrel"/>
    <property type="match status" value="1"/>
</dbReference>